<feature type="transmembrane region" description="Helical" evidence="2">
    <location>
        <begin position="520"/>
        <end position="540"/>
    </location>
</feature>
<dbReference type="EMBL" id="KN820380">
    <property type="protein sequence ID" value="KIJ06328.1"/>
    <property type="molecule type" value="Genomic_DNA"/>
</dbReference>
<feature type="compositionally biased region" description="Polar residues" evidence="1">
    <location>
        <begin position="239"/>
        <end position="248"/>
    </location>
</feature>
<reference evidence="4" key="2">
    <citation type="submission" date="2015-01" db="EMBL/GenBank/DDBJ databases">
        <title>Evolutionary Origins and Diversification of the Mycorrhizal Mutualists.</title>
        <authorList>
            <consortium name="DOE Joint Genome Institute"/>
            <consortium name="Mycorrhizal Genomics Consortium"/>
            <person name="Kohler A."/>
            <person name="Kuo A."/>
            <person name="Nagy L.G."/>
            <person name="Floudas D."/>
            <person name="Copeland A."/>
            <person name="Barry K.W."/>
            <person name="Cichocki N."/>
            <person name="Veneault-Fourrey C."/>
            <person name="LaButti K."/>
            <person name="Lindquist E.A."/>
            <person name="Lipzen A."/>
            <person name="Lundell T."/>
            <person name="Morin E."/>
            <person name="Murat C."/>
            <person name="Riley R."/>
            <person name="Ohm R."/>
            <person name="Sun H."/>
            <person name="Tunlid A."/>
            <person name="Henrissat B."/>
            <person name="Grigoriev I.V."/>
            <person name="Hibbett D.S."/>
            <person name="Martin F."/>
        </authorList>
    </citation>
    <scope>NUCLEOTIDE SEQUENCE [LARGE SCALE GENOMIC DNA]</scope>
    <source>
        <strain evidence="4">ATCC 200175</strain>
    </source>
</reference>
<feature type="region of interest" description="Disordered" evidence="1">
    <location>
        <begin position="191"/>
        <end position="248"/>
    </location>
</feature>
<keyword evidence="4" id="KW-1185">Reference proteome</keyword>
<evidence type="ECO:0000256" key="1">
    <source>
        <dbReference type="SAM" id="MobiDB-lite"/>
    </source>
</evidence>
<name>A0A0C9T4K4_PAXIN</name>
<dbReference type="HOGENOM" id="CLU_015091_2_1_1"/>
<protein>
    <submittedName>
        <fullName evidence="3">Uncharacterized protein</fullName>
    </submittedName>
</protein>
<accession>A0A0C9T4K4</accession>
<feature type="transmembrane region" description="Helical" evidence="2">
    <location>
        <begin position="570"/>
        <end position="594"/>
    </location>
</feature>
<feature type="transmembrane region" description="Helical" evidence="2">
    <location>
        <begin position="606"/>
        <end position="625"/>
    </location>
</feature>
<feature type="compositionally biased region" description="Polar residues" evidence="1">
    <location>
        <begin position="201"/>
        <end position="211"/>
    </location>
</feature>
<keyword evidence="2" id="KW-1133">Transmembrane helix</keyword>
<gene>
    <name evidence="3" type="ORF">PAXINDRAFT_103413</name>
</gene>
<evidence type="ECO:0000256" key="2">
    <source>
        <dbReference type="SAM" id="Phobius"/>
    </source>
</evidence>
<dbReference type="AlphaFoldDB" id="A0A0C9T4K4"/>
<keyword evidence="2" id="KW-0812">Transmembrane</keyword>
<evidence type="ECO:0000313" key="3">
    <source>
        <dbReference type="EMBL" id="KIJ06328.1"/>
    </source>
</evidence>
<organism evidence="3 4">
    <name type="scientific">Paxillus involutus ATCC 200175</name>
    <dbReference type="NCBI Taxonomy" id="664439"/>
    <lineage>
        <taxon>Eukaryota</taxon>
        <taxon>Fungi</taxon>
        <taxon>Dikarya</taxon>
        <taxon>Basidiomycota</taxon>
        <taxon>Agaricomycotina</taxon>
        <taxon>Agaricomycetes</taxon>
        <taxon>Agaricomycetidae</taxon>
        <taxon>Boletales</taxon>
        <taxon>Paxilineae</taxon>
        <taxon>Paxillaceae</taxon>
        <taxon>Paxillus</taxon>
    </lineage>
</organism>
<feature type="region of interest" description="Disordered" evidence="1">
    <location>
        <begin position="268"/>
        <end position="292"/>
    </location>
</feature>
<dbReference type="OrthoDB" id="2657661at2759"/>
<reference evidence="3 4" key="1">
    <citation type="submission" date="2014-06" db="EMBL/GenBank/DDBJ databases">
        <authorList>
            <consortium name="DOE Joint Genome Institute"/>
            <person name="Kuo A."/>
            <person name="Kohler A."/>
            <person name="Nagy L.G."/>
            <person name="Floudas D."/>
            <person name="Copeland A."/>
            <person name="Barry K.W."/>
            <person name="Cichocki N."/>
            <person name="Veneault-Fourrey C."/>
            <person name="LaButti K."/>
            <person name="Lindquist E.A."/>
            <person name="Lipzen A."/>
            <person name="Lundell T."/>
            <person name="Morin E."/>
            <person name="Murat C."/>
            <person name="Sun H."/>
            <person name="Tunlid A."/>
            <person name="Henrissat B."/>
            <person name="Grigoriev I.V."/>
            <person name="Hibbett D.S."/>
            <person name="Martin F."/>
            <person name="Nordberg H.P."/>
            <person name="Cantor M.N."/>
            <person name="Hua S.X."/>
        </authorList>
    </citation>
    <scope>NUCLEOTIDE SEQUENCE [LARGE SCALE GENOMIC DNA]</scope>
    <source>
        <strain evidence="3 4">ATCC 200175</strain>
    </source>
</reference>
<keyword evidence="2" id="KW-0472">Membrane</keyword>
<evidence type="ECO:0000313" key="4">
    <source>
        <dbReference type="Proteomes" id="UP000053647"/>
    </source>
</evidence>
<sequence length="710" mass="79524">MRLPQYLARFFRHILKSLTSISTLRVRRVLLGFLAFLQRWPFCQNTNPGRLALDHRQVQFIPPSTTQDDSGKVICAMTAPSHESPEPQHGGTSPVDAPYEMTSSGNLIPYSPAPSRRHTQEHIPWISGSQTSLHEEPSPVGPESMHPVLPSILRSTSPESNIRAHEGNHILSPDTPNHVSRTPSLLPHIVAPLSPAPRNDTPLSIRSDSPESVSHRSMRSRRSSAVSIGRASYRHHGSSVRTPTPTPNIAQGFSALVTGRVPDHLVALPPADDPNQPGEPISGYEGSRFAPMSTDGVKRYERHRQPEGISRRHWNLFPNLCDVTQELKAEVLDMILHATCVYLTSNRSSCPLNVEELRNYLSIIDKIDSEYHPRLAGVYSVLTAQSNQRKTEDTLQLSLAYFPGRIMHIFYRNHFLNFHGEKCARLNFDQTIHGWRYHPSLRMVACAPLLFMAPMINVRSLHRIFTDEIASRDEWNTFVNKLNSQLHDTNLLATVLLNANVGFLAIQSVDNGGGITLRQLVSYMSLVASMASILLGLDFVEHNCTETRDTDFRAAEFLSRQRHPRHGLETLAILYSLPYAFLIWGMVLFFVAFVSEWCVPGDVVSWTSVGSFIFLVAFLVAWCIWASKERAGYWWFEPDPKDLELSGLEEDDGVSSTPKPSFLRRLIPPSWIRNGAGSEPPMPHVPDLGDATPISITFRRSLRSASSAST</sequence>
<proteinExistence type="predicted"/>
<dbReference type="Proteomes" id="UP000053647">
    <property type="component" value="Unassembled WGS sequence"/>
</dbReference>